<organism evidence="2 3">
    <name type="scientific">Ophiophagus hannah</name>
    <name type="common">King cobra</name>
    <name type="synonym">Naja hannah</name>
    <dbReference type="NCBI Taxonomy" id="8665"/>
    <lineage>
        <taxon>Eukaryota</taxon>
        <taxon>Metazoa</taxon>
        <taxon>Chordata</taxon>
        <taxon>Craniata</taxon>
        <taxon>Vertebrata</taxon>
        <taxon>Euteleostomi</taxon>
        <taxon>Lepidosauria</taxon>
        <taxon>Squamata</taxon>
        <taxon>Bifurcata</taxon>
        <taxon>Unidentata</taxon>
        <taxon>Episquamata</taxon>
        <taxon>Toxicofera</taxon>
        <taxon>Serpentes</taxon>
        <taxon>Colubroidea</taxon>
        <taxon>Elapidae</taxon>
        <taxon>Elapinae</taxon>
        <taxon>Ophiophagus</taxon>
    </lineage>
</organism>
<feature type="compositionally biased region" description="Low complexity" evidence="1">
    <location>
        <begin position="1"/>
        <end position="11"/>
    </location>
</feature>
<feature type="compositionally biased region" description="Basic and acidic residues" evidence="1">
    <location>
        <begin position="130"/>
        <end position="146"/>
    </location>
</feature>
<accession>V8NYV9</accession>
<reference evidence="2 3" key="1">
    <citation type="journal article" date="2013" name="Proc. Natl. Acad. Sci. U.S.A.">
        <title>The king cobra genome reveals dynamic gene evolution and adaptation in the snake venom system.</title>
        <authorList>
            <person name="Vonk F.J."/>
            <person name="Casewell N.R."/>
            <person name="Henkel C.V."/>
            <person name="Heimberg A.M."/>
            <person name="Jansen H.J."/>
            <person name="McCleary R.J."/>
            <person name="Kerkkamp H.M."/>
            <person name="Vos R.A."/>
            <person name="Guerreiro I."/>
            <person name="Calvete J.J."/>
            <person name="Wuster W."/>
            <person name="Woods A.E."/>
            <person name="Logan J.M."/>
            <person name="Harrison R.A."/>
            <person name="Castoe T.A."/>
            <person name="de Koning A.P."/>
            <person name="Pollock D.D."/>
            <person name="Yandell M."/>
            <person name="Calderon D."/>
            <person name="Renjifo C."/>
            <person name="Currier R.B."/>
            <person name="Salgado D."/>
            <person name="Pla D."/>
            <person name="Sanz L."/>
            <person name="Hyder A.S."/>
            <person name="Ribeiro J.M."/>
            <person name="Arntzen J.W."/>
            <person name="van den Thillart G.E."/>
            <person name="Boetzer M."/>
            <person name="Pirovano W."/>
            <person name="Dirks R.P."/>
            <person name="Spaink H.P."/>
            <person name="Duboule D."/>
            <person name="McGlinn E."/>
            <person name="Kini R.M."/>
            <person name="Richardson M.K."/>
        </authorList>
    </citation>
    <scope>NUCLEOTIDE SEQUENCE</scope>
    <source>
        <tissue evidence="2">Blood</tissue>
    </source>
</reference>
<keyword evidence="3" id="KW-1185">Reference proteome</keyword>
<dbReference type="GO" id="GO:0008168">
    <property type="term" value="F:methyltransferase activity"/>
    <property type="evidence" value="ECO:0007669"/>
    <property type="project" value="UniProtKB-KW"/>
</dbReference>
<sequence length="398" mass="47136">MNVSIHPSIHLSTHHLSTHPSRDSIQWIPTSSGEPVVEILSSLENRQISPLTGSTNPISSLPPESQLIGWFFFGCPAQENRAGKQVSGAGREWGFCSILPLPHPLSHTTPTKPHHTHQELVNHLRRGRERGREREKREERGERKREKKREEREERERREKEREERERRERRRRGERGERDRKREKKREEREERERREKEREERETERERRERRERRRGEREERGERGEREGERERREREERGEREERERQKEREKERREKGRERRERGIDAFLCVLFFLNSQSSHHPGIPCINQSQGCLFPNLEKASQEPCWRLFSSSQLIVGGFFTTSSAEPGRIGSIPPLIQTSASYTMGEGRFHPPQTSAQSLHLPRIQNEPRGDSWEVWGRAGKASQSLQLPVC</sequence>
<dbReference type="AlphaFoldDB" id="V8NYV9"/>
<keyword evidence="2" id="KW-0489">Methyltransferase</keyword>
<feature type="region of interest" description="Disordered" evidence="1">
    <location>
        <begin position="104"/>
        <end position="146"/>
    </location>
</feature>
<proteinExistence type="predicted"/>
<name>V8NYV9_OPHHA</name>
<dbReference type="GO" id="GO:0032259">
    <property type="term" value="P:methylation"/>
    <property type="evidence" value="ECO:0007669"/>
    <property type="project" value="UniProtKB-KW"/>
</dbReference>
<evidence type="ECO:0000256" key="1">
    <source>
        <dbReference type="SAM" id="MobiDB-lite"/>
    </source>
</evidence>
<comment type="caution">
    <text evidence="2">The sequence shown here is derived from an EMBL/GenBank/DDBJ whole genome shotgun (WGS) entry which is preliminary data.</text>
</comment>
<evidence type="ECO:0000313" key="3">
    <source>
        <dbReference type="Proteomes" id="UP000018936"/>
    </source>
</evidence>
<dbReference type="Proteomes" id="UP000018936">
    <property type="component" value="Unassembled WGS sequence"/>
</dbReference>
<evidence type="ECO:0000313" key="2">
    <source>
        <dbReference type="EMBL" id="ETE66863.1"/>
    </source>
</evidence>
<feature type="non-terminal residue" evidence="2">
    <location>
        <position position="1"/>
    </location>
</feature>
<gene>
    <name evidence="2" type="primary">dotA</name>
    <name evidence="2" type="ORF">L345_07352</name>
</gene>
<protein>
    <submittedName>
        <fullName evidence="2">Histone-lysine N-methyltransferase, H3 lysine-79 specific</fullName>
    </submittedName>
</protein>
<dbReference type="InterPro" id="IPR053109">
    <property type="entry name" value="Ser/Thr-Kinase-Related"/>
</dbReference>
<dbReference type="PANTHER" id="PTHR31534:SF3">
    <property type="entry name" value="HPC2-RELATED DOMAIN-CONTAINING PROTEIN"/>
    <property type="match status" value="1"/>
</dbReference>
<dbReference type="EMBL" id="AZIM01001452">
    <property type="protein sequence ID" value="ETE66863.1"/>
    <property type="molecule type" value="Genomic_DNA"/>
</dbReference>
<dbReference type="PANTHER" id="PTHR31534">
    <property type="entry name" value="ATAXIN 7, ISOFORM A"/>
    <property type="match status" value="1"/>
</dbReference>
<keyword evidence="2" id="KW-0808">Transferase</keyword>
<feature type="region of interest" description="Disordered" evidence="1">
    <location>
        <begin position="1"/>
        <end position="23"/>
    </location>
</feature>